<protein>
    <submittedName>
        <fullName evidence="2">Uncharacterized protein</fullName>
    </submittedName>
</protein>
<evidence type="ECO:0000256" key="1">
    <source>
        <dbReference type="SAM" id="Phobius"/>
    </source>
</evidence>
<proteinExistence type="predicted"/>
<comment type="caution">
    <text evidence="2">The sequence shown here is derived from an EMBL/GenBank/DDBJ whole genome shotgun (WGS) entry which is preliminary data.</text>
</comment>
<keyword evidence="3" id="KW-1185">Reference proteome</keyword>
<keyword evidence="1" id="KW-0472">Membrane</keyword>
<feature type="transmembrane region" description="Helical" evidence="1">
    <location>
        <begin position="228"/>
        <end position="246"/>
    </location>
</feature>
<organism evidence="2 3">
    <name type="scientific">Calycina marina</name>
    <dbReference type="NCBI Taxonomy" id="1763456"/>
    <lineage>
        <taxon>Eukaryota</taxon>
        <taxon>Fungi</taxon>
        <taxon>Dikarya</taxon>
        <taxon>Ascomycota</taxon>
        <taxon>Pezizomycotina</taxon>
        <taxon>Leotiomycetes</taxon>
        <taxon>Helotiales</taxon>
        <taxon>Pezizellaceae</taxon>
        <taxon>Calycina</taxon>
    </lineage>
</organism>
<dbReference type="EMBL" id="MU253744">
    <property type="protein sequence ID" value="KAG9248757.1"/>
    <property type="molecule type" value="Genomic_DNA"/>
</dbReference>
<evidence type="ECO:0000313" key="3">
    <source>
        <dbReference type="Proteomes" id="UP000887226"/>
    </source>
</evidence>
<dbReference type="OrthoDB" id="4589875at2759"/>
<dbReference type="AlphaFoldDB" id="A0A9P8CJ96"/>
<sequence length="247" mass="25715">MSGSRYLSIFSALYAAPSVLTSPSDVFQFTSEHLAGIPCVPIGAVCCDDGTTYVIPPSTCHEGTNPIVLKTTASVTMPSVPTITPPPTSPGPIEIEYFFTVTWYLFHYYYYYTGAATYLTSSITTSSATITVQATDYSAALGSSSSVSATLTLYTPIQTVTTVSGSPTPITYPATAYVPATAYPTTTASSMTSLSPPGYNTTVSSSPESTYVEVPVGSGGVMTAGSTWAIAALSLAFVLPTVLMLIL</sequence>
<dbReference type="Proteomes" id="UP000887226">
    <property type="component" value="Unassembled WGS sequence"/>
</dbReference>
<keyword evidence="1" id="KW-1133">Transmembrane helix</keyword>
<keyword evidence="1" id="KW-0812">Transmembrane</keyword>
<accession>A0A9P8CJ96</accession>
<name>A0A9P8CJ96_9HELO</name>
<evidence type="ECO:0000313" key="2">
    <source>
        <dbReference type="EMBL" id="KAG9248757.1"/>
    </source>
</evidence>
<reference evidence="2" key="1">
    <citation type="journal article" date="2021" name="IMA Fungus">
        <title>Genomic characterization of three marine fungi, including Emericellopsis atlantica sp. nov. with signatures of a generalist lifestyle and marine biomass degradation.</title>
        <authorList>
            <person name="Hagestad O.C."/>
            <person name="Hou L."/>
            <person name="Andersen J.H."/>
            <person name="Hansen E.H."/>
            <person name="Altermark B."/>
            <person name="Li C."/>
            <person name="Kuhnert E."/>
            <person name="Cox R.J."/>
            <person name="Crous P.W."/>
            <person name="Spatafora J.W."/>
            <person name="Lail K."/>
            <person name="Amirebrahimi M."/>
            <person name="Lipzen A."/>
            <person name="Pangilinan J."/>
            <person name="Andreopoulos W."/>
            <person name="Hayes R.D."/>
            <person name="Ng V."/>
            <person name="Grigoriev I.V."/>
            <person name="Jackson S.A."/>
            <person name="Sutton T.D.S."/>
            <person name="Dobson A.D.W."/>
            <person name="Rama T."/>
        </authorList>
    </citation>
    <scope>NUCLEOTIDE SEQUENCE</scope>
    <source>
        <strain evidence="2">TRa3180A</strain>
    </source>
</reference>
<gene>
    <name evidence="2" type="ORF">BJ878DRAFT_572162</name>
</gene>